<keyword evidence="1" id="KW-0805">Transcription regulation</keyword>
<evidence type="ECO:0000259" key="4">
    <source>
        <dbReference type="PROSITE" id="PS51071"/>
    </source>
</evidence>
<dbReference type="SUPFAM" id="SSF53697">
    <property type="entry name" value="SIS domain"/>
    <property type="match status" value="1"/>
</dbReference>
<name>A0ABT4Q3V1_9BACL</name>
<reference evidence="6 7" key="1">
    <citation type="submission" date="2022-12" db="EMBL/GenBank/DDBJ databases">
        <title>Draft genome sequence of Paenibacillus sp. dW9.</title>
        <authorList>
            <person name="Choi E.-W."/>
            <person name="Kim D.-U."/>
        </authorList>
    </citation>
    <scope>NUCLEOTIDE SEQUENCE [LARGE SCALE GENOMIC DNA]</scope>
    <source>
        <strain evidence="7">dW9</strain>
    </source>
</reference>
<dbReference type="PANTHER" id="PTHR30514">
    <property type="entry name" value="GLUCOKINASE"/>
    <property type="match status" value="1"/>
</dbReference>
<dbReference type="EMBL" id="JAQAGZ010000002">
    <property type="protein sequence ID" value="MCZ8511553.1"/>
    <property type="molecule type" value="Genomic_DNA"/>
</dbReference>
<dbReference type="InterPro" id="IPR000281">
    <property type="entry name" value="HTH_RpiR"/>
</dbReference>
<dbReference type="RefSeq" id="WP_269880149.1">
    <property type="nucleotide sequence ID" value="NZ_JAQAGZ010000002.1"/>
</dbReference>
<dbReference type="InterPro" id="IPR009057">
    <property type="entry name" value="Homeodomain-like_sf"/>
</dbReference>
<comment type="caution">
    <text evidence="6">The sequence shown here is derived from an EMBL/GenBank/DDBJ whole genome shotgun (WGS) entry which is preliminary data.</text>
</comment>
<protein>
    <submittedName>
        <fullName evidence="6">MurR/RpiR family transcriptional regulator</fullName>
    </submittedName>
</protein>
<dbReference type="CDD" id="cd05013">
    <property type="entry name" value="SIS_RpiR"/>
    <property type="match status" value="1"/>
</dbReference>
<dbReference type="InterPro" id="IPR046348">
    <property type="entry name" value="SIS_dom_sf"/>
</dbReference>
<organism evidence="6 7">
    <name type="scientific">Paenibacillus gyeongsangnamensis</name>
    <dbReference type="NCBI Taxonomy" id="3388067"/>
    <lineage>
        <taxon>Bacteria</taxon>
        <taxon>Bacillati</taxon>
        <taxon>Bacillota</taxon>
        <taxon>Bacilli</taxon>
        <taxon>Bacillales</taxon>
        <taxon>Paenibacillaceae</taxon>
        <taxon>Paenibacillus</taxon>
    </lineage>
</organism>
<dbReference type="Pfam" id="PF01380">
    <property type="entry name" value="SIS"/>
    <property type="match status" value="1"/>
</dbReference>
<accession>A0ABT4Q3V1</accession>
<dbReference type="InterPro" id="IPR001347">
    <property type="entry name" value="SIS_dom"/>
</dbReference>
<evidence type="ECO:0000256" key="1">
    <source>
        <dbReference type="ARBA" id="ARBA00023015"/>
    </source>
</evidence>
<dbReference type="Pfam" id="PF01418">
    <property type="entry name" value="HTH_6"/>
    <property type="match status" value="1"/>
</dbReference>
<keyword evidence="3" id="KW-0804">Transcription</keyword>
<dbReference type="PANTHER" id="PTHR30514:SF1">
    <property type="entry name" value="HTH-TYPE TRANSCRIPTIONAL REGULATOR HEXR-RELATED"/>
    <property type="match status" value="1"/>
</dbReference>
<feature type="domain" description="HTH rpiR-type" evidence="4">
    <location>
        <begin position="1"/>
        <end position="71"/>
    </location>
</feature>
<keyword evidence="7" id="KW-1185">Reference proteome</keyword>
<proteinExistence type="predicted"/>
<gene>
    <name evidence="6" type="ORF">O9H85_03710</name>
</gene>
<evidence type="ECO:0000259" key="5">
    <source>
        <dbReference type="PROSITE" id="PS51464"/>
    </source>
</evidence>
<evidence type="ECO:0000256" key="2">
    <source>
        <dbReference type="ARBA" id="ARBA00023125"/>
    </source>
</evidence>
<dbReference type="PROSITE" id="PS51071">
    <property type="entry name" value="HTH_RPIR"/>
    <property type="match status" value="1"/>
</dbReference>
<dbReference type="SUPFAM" id="SSF46689">
    <property type="entry name" value="Homeodomain-like"/>
    <property type="match status" value="1"/>
</dbReference>
<dbReference type="Gene3D" id="1.10.10.10">
    <property type="entry name" value="Winged helix-like DNA-binding domain superfamily/Winged helix DNA-binding domain"/>
    <property type="match status" value="1"/>
</dbReference>
<evidence type="ECO:0000313" key="7">
    <source>
        <dbReference type="Proteomes" id="UP001527882"/>
    </source>
</evidence>
<feature type="domain" description="SIS" evidence="5">
    <location>
        <begin position="115"/>
        <end position="255"/>
    </location>
</feature>
<dbReference type="InterPro" id="IPR047640">
    <property type="entry name" value="RpiR-like"/>
</dbReference>
<sequence length="273" mass="29799">MNSFMNAFSKSEKRVAEYVLDRIDSIIYMSITDLSEQVKVGETTVLRFCRKLGFKGYQEFKLAVAKDTVNPLYKLHDDIDESDELQVMIQKLSAANIRALQDTSGLIDSKQLDRAIGMIVGATKLHFYGVGVSGMTAQDAKAQFLLIGKFVDAISDSHHQAMAAATLTSHDVVVGISISGSTKDTVDALRIAKENSAQIIAITHFARSPITKYADVVLLTAGKENPLQGGSLAGKIAQLHLIDMLCTGVAVRTREKALYYKEKTAKAVVDKKL</sequence>
<dbReference type="PROSITE" id="PS51464">
    <property type="entry name" value="SIS"/>
    <property type="match status" value="1"/>
</dbReference>
<dbReference type="InterPro" id="IPR036388">
    <property type="entry name" value="WH-like_DNA-bd_sf"/>
</dbReference>
<dbReference type="InterPro" id="IPR035472">
    <property type="entry name" value="RpiR-like_SIS"/>
</dbReference>
<evidence type="ECO:0000313" key="6">
    <source>
        <dbReference type="EMBL" id="MCZ8511553.1"/>
    </source>
</evidence>
<dbReference type="Proteomes" id="UP001527882">
    <property type="component" value="Unassembled WGS sequence"/>
</dbReference>
<keyword evidence="2" id="KW-0238">DNA-binding</keyword>
<dbReference type="Gene3D" id="3.40.50.10490">
    <property type="entry name" value="Glucose-6-phosphate isomerase like protein, domain 1"/>
    <property type="match status" value="1"/>
</dbReference>
<evidence type="ECO:0000256" key="3">
    <source>
        <dbReference type="ARBA" id="ARBA00023163"/>
    </source>
</evidence>